<dbReference type="Gene3D" id="2.160.20.80">
    <property type="entry name" value="E3 ubiquitin-protein ligase SopA"/>
    <property type="match status" value="1"/>
</dbReference>
<reference evidence="3" key="1">
    <citation type="submission" date="2022-11" db="EMBL/GenBank/DDBJ databases">
        <title>Centuries of genome instability and evolution in soft-shell clam transmissible cancer (bioRxiv).</title>
        <authorList>
            <person name="Hart S.F.M."/>
            <person name="Yonemitsu M.A."/>
            <person name="Giersch R.M."/>
            <person name="Beal B.F."/>
            <person name="Arriagada G."/>
            <person name="Davis B.W."/>
            <person name="Ostrander E.A."/>
            <person name="Goff S.P."/>
            <person name="Metzger M.J."/>
        </authorList>
    </citation>
    <scope>NUCLEOTIDE SEQUENCE</scope>
    <source>
        <strain evidence="3">MELC-2E11</strain>
        <tissue evidence="3">Siphon/mantle</tissue>
    </source>
</reference>
<evidence type="ECO:0000313" key="4">
    <source>
        <dbReference type="Proteomes" id="UP001164746"/>
    </source>
</evidence>
<dbReference type="PANTHER" id="PTHR48027">
    <property type="entry name" value="HETEROGENEOUS NUCLEAR RIBONUCLEOPROTEIN 87F-RELATED"/>
    <property type="match status" value="1"/>
</dbReference>
<dbReference type="Proteomes" id="UP001164746">
    <property type="component" value="Chromosome 1"/>
</dbReference>
<dbReference type="Gene3D" id="3.30.70.330">
    <property type="match status" value="2"/>
</dbReference>
<dbReference type="SUPFAM" id="SSF54928">
    <property type="entry name" value="RNA-binding domain, RBD"/>
    <property type="match status" value="2"/>
</dbReference>
<dbReference type="InterPro" id="IPR035979">
    <property type="entry name" value="RBD_domain_sf"/>
</dbReference>
<dbReference type="InterPro" id="IPR012677">
    <property type="entry name" value="Nucleotide-bd_a/b_plait_sf"/>
</dbReference>
<organism evidence="3 4">
    <name type="scientific">Mya arenaria</name>
    <name type="common">Soft-shell clam</name>
    <dbReference type="NCBI Taxonomy" id="6604"/>
    <lineage>
        <taxon>Eukaryota</taxon>
        <taxon>Metazoa</taxon>
        <taxon>Spiralia</taxon>
        <taxon>Lophotrochozoa</taxon>
        <taxon>Mollusca</taxon>
        <taxon>Bivalvia</taxon>
        <taxon>Autobranchia</taxon>
        <taxon>Heteroconchia</taxon>
        <taxon>Euheterodonta</taxon>
        <taxon>Imparidentia</taxon>
        <taxon>Neoheterodontei</taxon>
        <taxon>Myida</taxon>
        <taxon>Myoidea</taxon>
        <taxon>Myidae</taxon>
        <taxon>Mya</taxon>
    </lineage>
</organism>
<gene>
    <name evidence="3" type="ORF">MAR_006637</name>
</gene>
<evidence type="ECO:0000256" key="2">
    <source>
        <dbReference type="SAM" id="MobiDB-lite"/>
    </source>
</evidence>
<keyword evidence="1" id="KW-0694">RNA-binding</keyword>
<name>A0ABY7DAT0_MYAAR</name>
<dbReference type="InterPro" id="IPR052462">
    <property type="entry name" value="SLIRP/GR-RBP-like"/>
</dbReference>
<keyword evidence="4" id="KW-1185">Reference proteome</keyword>
<evidence type="ECO:0000313" key="3">
    <source>
        <dbReference type="EMBL" id="WAQ94166.1"/>
    </source>
</evidence>
<feature type="region of interest" description="Disordered" evidence="2">
    <location>
        <begin position="50"/>
        <end position="130"/>
    </location>
</feature>
<protein>
    <submittedName>
        <fullName evidence="3">RBM45-like protein</fullName>
    </submittedName>
</protein>
<evidence type="ECO:0000256" key="1">
    <source>
        <dbReference type="ARBA" id="ARBA00022884"/>
    </source>
</evidence>
<feature type="compositionally biased region" description="Basic and acidic residues" evidence="2">
    <location>
        <begin position="50"/>
        <end position="102"/>
    </location>
</feature>
<feature type="compositionally biased region" description="Basic and acidic residues" evidence="2">
    <location>
        <begin position="109"/>
        <end position="120"/>
    </location>
</feature>
<sequence length="592" mass="68722">MSFRDYPENTRLFILTGKGVTEDTLREKFEQYGKIEDLWIVKDKRTHEDKAFKPKFAEPKKVQETPDRYDRDSYSRRDDRSDRSDRSDRYNDRYDDRYERRGPPGGYPYDRDDRDRDHRGGSVSGGSMDLLPDFPHANCQRLHVTTTMGLTQPYLHKLFNIVPGLEYCDLNEQTGVAYVRYETPQQAAYAREKLDQFEYPIGSRLSVRFADNMGRQSSMDNYMASPGSYRGGGGRMDLMGDNSVQQVHQAARVLEQAGINPDLVLQPNVLGQGSVGGHALSANNITSPRDDINERVTYCNAKLPLVKSLLPEDTPTDQRLFIVCQPAAVPERILRDAFSRFGNLIEVLEAEPMKKDEDEAHKRQRTEVPIDKTADIQCRDSETWTTNVNWSETWTTNVNWSETWTTNVKQSETWTTNVNWSETWTTNVKQSGTCTTNVNWSETLTTNVNWSETWTTNVNQSETWTTNVKQSETLTTNVNWSETWTTNVKQSETLTTNVNWSETWTTNVKQSETWTTNVNWSETWTTNVKQSETWTTNVKQSETWTTNVNWKYCGKIIKYLKAFVRPKEKLYEQIRRHDKTAYNLFSFTWLTE</sequence>
<proteinExistence type="predicted"/>
<dbReference type="SUPFAM" id="SSF141571">
    <property type="entry name" value="Pentapeptide repeat-like"/>
    <property type="match status" value="1"/>
</dbReference>
<accession>A0ABY7DAT0</accession>
<dbReference type="EMBL" id="CP111012">
    <property type="protein sequence ID" value="WAQ94166.1"/>
    <property type="molecule type" value="Genomic_DNA"/>
</dbReference>